<dbReference type="OrthoDB" id="1929178at2759"/>
<reference evidence="3" key="1">
    <citation type="journal article" date="2022" name="Cell">
        <title>Repeat-based holocentromeres influence genome architecture and karyotype evolution.</title>
        <authorList>
            <person name="Hofstatter P.G."/>
            <person name="Thangavel G."/>
            <person name="Lux T."/>
            <person name="Neumann P."/>
            <person name="Vondrak T."/>
            <person name="Novak P."/>
            <person name="Zhang M."/>
            <person name="Costa L."/>
            <person name="Castellani M."/>
            <person name="Scott A."/>
            <person name="Toegelov H."/>
            <person name="Fuchs J."/>
            <person name="Mata-Sucre Y."/>
            <person name="Dias Y."/>
            <person name="Vanzela A.L.L."/>
            <person name="Huettel B."/>
            <person name="Almeida C.C.S."/>
            <person name="Simkova H."/>
            <person name="Souza G."/>
            <person name="Pedrosa-Harand A."/>
            <person name="Macas J."/>
            <person name="Mayer K.F.X."/>
            <person name="Houben A."/>
            <person name="Marques A."/>
        </authorList>
    </citation>
    <scope>NUCLEOTIDE SEQUENCE</scope>
    <source>
        <strain evidence="3">RhyBre1mFocal</strain>
    </source>
</reference>
<feature type="compositionally biased region" description="Low complexity" evidence="1">
    <location>
        <begin position="134"/>
        <end position="156"/>
    </location>
</feature>
<dbReference type="InterPro" id="IPR056440">
    <property type="entry name" value="Zn-ribbon_GIR1"/>
</dbReference>
<proteinExistence type="predicted"/>
<dbReference type="PANTHER" id="PTHR33177">
    <property type="entry name" value="PUTATIVE-RELATED"/>
    <property type="match status" value="1"/>
</dbReference>
<evidence type="ECO:0000313" key="3">
    <source>
        <dbReference type="EMBL" id="KAJ1690051.1"/>
    </source>
</evidence>
<dbReference type="AlphaFoldDB" id="A0A9Q0C9Z0"/>
<feature type="region of interest" description="Disordered" evidence="1">
    <location>
        <begin position="68"/>
        <end position="109"/>
    </location>
</feature>
<feature type="domain" description="GIR1-like zinc ribbon" evidence="2">
    <location>
        <begin position="176"/>
        <end position="205"/>
    </location>
</feature>
<dbReference type="EMBL" id="JAMQYH010000004">
    <property type="protein sequence ID" value="KAJ1690051.1"/>
    <property type="molecule type" value="Genomic_DNA"/>
</dbReference>
<feature type="compositionally biased region" description="Low complexity" evidence="1">
    <location>
        <begin position="74"/>
        <end position="89"/>
    </location>
</feature>
<sequence length="233" mass="24443">MATEVGLMARLVSGYGKKAEPNGEKDPITRDLLGGCPVMGTKDLDLGLGIGSGSVVEKALDSLPGKMYLPKKSTTNNNPLQDLNLPPTTISLHLPQSSPKSLPATPQTNYQSVCTIEKVKSALARMGHDSQSKSHAQSDGSPSPSSSSITSNSPIKRSIDQVDGCDSSATPVGGASMMAAACPKCLLYVLISKDNPRCPQCNSHVPPAVVSNNNNNSNKKPRINLNSTTLDLF</sequence>
<organism evidence="3 4">
    <name type="scientific">Rhynchospora breviuscula</name>
    <dbReference type="NCBI Taxonomy" id="2022672"/>
    <lineage>
        <taxon>Eukaryota</taxon>
        <taxon>Viridiplantae</taxon>
        <taxon>Streptophyta</taxon>
        <taxon>Embryophyta</taxon>
        <taxon>Tracheophyta</taxon>
        <taxon>Spermatophyta</taxon>
        <taxon>Magnoliopsida</taxon>
        <taxon>Liliopsida</taxon>
        <taxon>Poales</taxon>
        <taxon>Cyperaceae</taxon>
        <taxon>Cyperoideae</taxon>
        <taxon>Rhynchosporeae</taxon>
        <taxon>Rhynchospora</taxon>
    </lineage>
</organism>
<dbReference type="PANTHER" id="PTHR33177:SF24">
    <property type="entry name" value="FILAMENTOUS HEMAGGLUTININ TRANSPORTER"/>
    <property type="match status" value="1"/>
</dbReference>
<feature type="region of interest" description="Disordered" evidence="1">
    <location>
        <begin position="124"/>
        <end position="167"/>
    </location>
</feature>
<dbReference type="Pfam" id="PF24747">
    <property type="entry name" value="Zn-ribbon_GIR1"/>
    <property type="match status" value="1"/>
</dbReference>
<dbReference type="Proteomes" id="UP001151287">
    <property type="component" value="Unassembled WGS sequence"/>
</dbReference>
<comment type="caution">
    <text evidence="3">The sequence shown here is derived from an EMBL/GenBank/DDBJ whole genome shotgun (WGS) entry which is preliminary data.</text>
</comment>
<protein>
    <recommendedName>
        <fullName evidence="2">GIR1-like zinc ribbon domain-containing protein</fullName>
    </recommendedName>
</protein>
<evidence type="ECO:0000256" key="1">
    <source>
        <dbReference type="SAM" id="MobiDB-lite"/>
    </source>
</evidence>
<dbReference type="InterPro" id="IPR055281">
    <property type="entry name" value="GIR1-2/SIED1"/>
</dbReference>
<accession>A0A9Q0C9Z0</accession>
<evidence type="ECO:0000259" key="2">
    <source>
        <dbReference type="Pfam" id="PF24747"/>
    </source>
</evidence>
<feature type="compositionally biased region" description="Low complexity" evidence="1">
    <location>
        <begin position="212"/>
        <end position="226"/>
    </location>
</feature>
<name>A0A9Q0C9Z0_9POAL</name>
<feature type="region of interest" description="Disordered" evidence="1">
    <location>
        <begin position="212"/>
        <end position="233"/>
    </location>
</feature>
<evidence type="ECO:0000313" key="4">
    <source>
        <dbReference type="Proteomes" id="UP001151287"/>
    </source>
</evidence>
<feature type="compositionally biased region" description="Polar residues" evidence="1">
    <location>
        <begin position="90"/>
        <end position="109"/>
    </location>
</feature>
<keyword evidence="4" id="KW-1185">Reference proteome</keyword>
<gene>
    <name evidence="3" type="ORF">LUZ63_014206</name>
</gene>